<keyword evidence="4" id="KW-1185">Reference proteome</keyword>
<dbReference type="PROSITE" id="PS50835">
    <property type="entry name" value="IG_LIKE"/>
    <property type="match status" value="1"/>
</dbReference>
<evidence type="ECO:0000313" key="4">
    <source>
        <dbReference type="Proteomes" id="UP000507470"/>
    </source>
</evidence>
<dbReference type="Gene3D" id="2.60.40.10">
    <property type="entry name" value="Immunoglobulins"/>
    <property type="match status" value="1"/>
</dbReference>
<gene>
    <name evidence="3" type="ORF">MCOR_26302</name>
</gene>
<dbReference type="Proteomes" id="UP000507470">
    <property type="component" value="Unassembled WGS sequence"/>
</dbReference>
<proteinExistence type="predicted"/>
<sequence>MLIADIIDKFTNSTNCFNLLNKFGICVCKQTYERYQTQIVEERKSNSMNSSKCQFQIASVDNINKRSSYSAVKSTDAHRGFDGTSIQLVISKPSIKLLPEEKQQYLKGNIYLYAGIIKKFEEGAFVVNISGRNIQSQGLDEAHESCINREVKGAMRTFSSAASSKLVHYLPHRTKVLSNLNKELLFNNQDLHKTAVTRTTFEEENILLFNIMKISIISSKLSLIQYIKMECLLWFIFSTSIVLTARADCEGQGDKGVQNEFIEIKFSKKKCSLSCHIDKAKAKTIYFMKLLKQTNDIFYDVLHIYRIGERNKTILFNCTDVQSRSSHTESDIDEAIMVFKLDSDYLLDTDNSVYKCEIDSESYTGTQWNTANIDWTGCVDEHAESESICTKSSLLSTLVAFLTESFRTEICLASNINGFVCPPSLKKDLFTTAAVDNTDHNPVAAILFDILFLSFTLYISNGLKGEFDHISELIVIDTACAISAAILTPIAYILFLKDYIEDCKCCKKNTIRPMIITLPKPPAVHDPANTITVTKTEIQYVAGGSTIMKNGEGFADANASIKQVKFKQTTLSVLKAECKSQDDEGVQRQDVEIQFSKRNCSVSCKLNMPQSKTIYWIKLQKEINGSFYDIVHKRLRDQIYVIHWFYCTDTKSRFSVNESNLDEPRLRLFSNDVRDSDSGTYKCVVNSGDIYWNKMTIKFGGCPNDNTIAKSICTKPVLLYIIISLLFIMIL</sequence>
<protein>
    <recommendedName>
        <fullName evidence="2">Ig-like domain-containing protein</fullName>
    </recommendedName>
</protein>
<dbReference type="InterPro" id="IPR036179">
    <property type="entry name" value="Ig-like_dom_sf"/>
</dbReference>
<dbReference type="OrthoDB" id="6202580at2759"/>
<keyword evidence="1" id="KW-0472">Membrane</keyword>
<dbReference type="EMBL" id="CACVKT020004690">
    <property type="protein sequence ID" value="CAC5391290.1"/>
    <property type="molecule type" value="Genomic_DNA"/>
</dbReference>
<keyword evidence="1" id="KW-1133">Transmembrane helix</keyword>
<dbReference type="AlphaFoldDB" id="A0A6J8C8F2"/>
<organism evidence="3 4">
    <name type="scientific">Mytilus coruscus</name>
    <name type="common">Sea mussel</name>
    <dbReference type="NCBI Taxonomy" id="42192"/>
    <lineage>
        <taxon>Eukaryota</taxon>
        <taxon>Metazoa</taxon>
        <taxon>Spiralia</taxon>
        <taxon>Lophotrochozoa</taxon>
        <taxon>Mollusca</taxon>
        <taxon>Bivalvia</taxon>
        <taxon>Autobranchia</taxon>
        <taxon>Pteriomorphia</taxon>
        <taxon>Mytilida</taxon>
        <taxon>Mytiloidea</taxon>
        <taxon>Mytilidae</taxon>
        <taxon>Mytilinae</taxon>
        <taxon>Mytilus</taxon>
    </lineage>
</organism>
<dbReference type="InterPro" id="IPR007110">
    <property type="entry name" value="Ig-like_dom"/>
</dbReference>
<accession>A0A6J8C8F2</accession>
<feature type="domain" description="Ig-like" evidence="2">
    <location>
        <begin position="600"/>
        <end position="688"/>
    </location>
</feature>
<evidence type="ECO:0000259" key="2">
    <source>
        <dbReference type="PROSITE" id="PS50835"/>
    </source>
</evidence>
<dbReference type="SUPFAM" id="SSF48726">
    <property type="entry name" value="Immunoglobulin"/>
    <property type="match status" value="1"/>
</dbReference>
<evidence type="ECO:0000313" key="3">
    <source>
        <dbReference type="EMBL" id="CAC5391290.1"/>
    </source>
</evidence>
<feature type="transmembrane region" description="Helical" evidence="1">
    <location>
        <begin position="473"/>
        <end position="495"/>
    </location>
</feature>
<feature type="transmembrane region" description="Helical" evidence="1">
    <location>
        <begin position="708"/>
        <end position="730"/>
    </location>
</feature>
<dbReference type="PANTHER" id="PTHR47018">
    <property type="entry name" value="CXC DOMAIN-CONTAINING PROTEIN-RELATED"/>
    <property type="match status" value="1"/>
</dbReference>
<dbReference type="InterPro" id="IPR013783">
    <property type="entry name" value="Ig-like_fold"/>
</dbReference>
<keyword evidence="1" id="KW-0812">Transmembrane</keyword>
<name>A0A6J8C8F2_MYTCO</name>
<evidence type="ECO:0000256" key="1">
    <source>
        <dbReference type="SAM" id="Phobius"/>
    </source>
</evidence>
<reference evidence="3 4" key="1">
    <citation type="submission" date="2020-06" db="EMBL/GenBank/DDBJ databases">
        <authorList>
            <person name="Li R."/>
            <person name="Bekaert M."/>
        </authorList>
    </citation>
    <scope>NUCLEOTIDE SEQUENCE [LARGE SCALE GENOMIC DNA]</scope>
    <source>
        <strain evidence="4">wild</strain>
    </source>
</reference>
<dbReference type="PANTHER" id="PTHR47018:SF2">
    <property type="entry name" value="TESMIN_TSO1-LIKE CXC DOMAIN-CONTAINING PROTEIN"/>
    <property type="match status" value="1"/>
</dbReference>